<name>A0A3B0S6N3_9ZZZZ</name>
<protein>
    <recommendedName>
        <fullName evidence="2">Lipoprotein</fullName>
    </recommendedName>
</protein>
<gene>
    <name evidence="1" type="ORF">MNBD_ALPHA05-2260</name>
</gene>
<proteinExistence type="predicted"/>
<sequence length="255" mass="27542">MKLVKAAMATLCAVMLAGCASHRSPEPSRETANEPSIGFAAETIDMLQKAHNDYETARKAGDGVAMTRAALARFDAPGKYAPRRIKTLLFMRTRNMLLQARIVAGDDTNAQAAINKLIEKADLGPQTEIAGAGNMTDPDSILGGQLLGLTRPQFTEHFKPYSLDAGGTETIDLHVTASKGAIVYVEAQELSGIILTIRANDESAAKKDDLTILCRDASPHGFLICRWRPKKDGRVKIILENPGMVAEPVLMITNQ</sequence>
<dbReference type="EMBL" id="UOEH01000291">
    <property type="protein sequence ID" value="VAV99929.1"/>
    <property type="molecule type" value="Genomic_DNA"/>
</dbReference>
<accession>A0A3B0S6N3</accession>
<organism evidence="1">
    <name type="scientific">hydrothermal vent metagenome</name>
    <dbReference type="NCBI Taxonomy" id="652676"/>
    <lineage>
        <taxon>unclassified sequences</taxon>
        <taxon>metagenomes</taxon>
        <taxon>ecological metagenomes</taxon>
    </lineage>
</organism>
<evidence type="ECO:0008006" key="2">
    <source>
        <dbReference type="Google" id="ProtNLM"/>
    </source>
</evidence>
<evidence type="ECO:0000313" key="1">
    <source>
        <dbReference type="EMBL" id="VAV99929.1"/>
    </source>
</evidence>
<dbReference type="PROSITE" id="PS51257">
    <property type="entry name" value="PROKAR_LIPOPROTEIN"/>
    <property type="match status" value="1"/>
</dbReference>
<reference evidence="1" key="1">
    <citation type="submission" date="2018-06" db="EMBL/GenBank/DDBJ databases">
        <authorList>
            <person name="Zhirakovskaya E."/>
        </authorList>
    </citation>
    <scope>NUCLEOTIDE SEQUENCE</scope>
</reference>
<dbReference type="AlphaFoldDB" id="A0A3B0S6N3"/>